<proteinExistence type="predicted"/>
<dbReference type="AlphaFoldDB" id="R0G202"/>
<evidence type="ECO:0000313" key="2">
    <source>
        <dbReference type="Proteomes" id="UP000029121"/>
    </source>
</evidence>
<keyword evidence="2" id="KW-1185">Reference proteome</keyword>
<reference evidence="2" key="1">
    <citation type="journal article" date="2013" name="Nat. Genet.">
        <title>The Capsella rubella genome and the genomic consequences of rapid mating system evolution.</title>
        <authorList>
            <person name="Slotte T."/>
            <person name="Hazzouri K.M."/>
            <person name="Agren J.A."/>
            <person name="Koenig D."/>
            <person name="Maumus F."/>
            <person name="Guo Y.L."/>
            <person name="Steige K."/>
            <person name="Platts A.E."/>
            <person name="Escobar J.S."/>
            <person name="Newman L.K."/>
            <person name="Wang W."/>
            <person name="Mandakova T."/>
            <person name="Vello E."/>
            <person name="Smith L.M."/>
            <person name="Henz S.R."/>
            <person name="Steffen J."/>
            <person name="Takuno S."/>
            <person name="Brandvain Y."/>
            <person name="Coop G."/>
            <person name="Andolfatto P."/>
            <person name="Hu T.T."/>
            <person name="Blanchette M."/>
            <person name="Clark R.M."/>
            <person name="Quesneville H."/>
            <person name="Nordborg M."/>
            <person name="Gaut B.S."/>
            <person name="Lysak M.A."/>
            <person name="Jenkins J."/>
            <person name="Grimwood J."/>
            <person name="Chapman J."/>
            <person name="Prochnik S."/>
            <person name="Shu S."/>
            <person name="Rokhsar D."/>
            <person name="Schmutz J."/>
            <person name="Weigel D."/>
            <person name="Wright S.I."/>
        </authorList>
    </citation>
    <scope>NUCLEOTIDE SEQUENCE [LARGE SCALE GENOMIC DNA]</scope>
    <source>
        <strain evidence="2">cv. Monte Gargano</strain>
    </source>
</reference>
<sequence length="82" mass="9510">MSPLVKVSFTRKNLYSSSKLIHQALIYFIWKECNLRTTSSLTLAVIIKWIKLSSRGRLDPLSRVQGDSPHSCSFLSFWFQVF</sequence>
<accession>R0G202</accession>
<dbReference type="EMBL" id="KB870808">
    <property type="protein sequence ID" value="EOA29316.1"/>
    <property type="molecule type" value="Genomic_DNA"/>
</dbReference>
<organism evidence="1 2">
    <name type="scientific">Capsella rubella</name>
    <dbReference type="NCBI Taxonomy" id="81985"/>
    <lineage>
        <taxon>Eukaryota</taxon>
        <taxon>Viridiplantae</taxon>
        <taxon>Streptophyta</taxon>
        <taxon>Embryophyta</taxon>
        <taxon>Tracheophyta</taxon>
        <taxon>Spermatophyta</taxon>
        <taxon>Magnoliopsida</taxon>
        <taxon>eudicotyledons</taxon>
        <taxon>Gunneridae</taxon>
        <taxon>Pentapetalae</taxon>
        <taxon>rosids</taxon>
        <taxon>malvids</taxon>
        <taxon>Brassicales</taxon>
        <taxon>Brassicaceae</taxon>
        <taxon>Camelineae</taxon>
        <taxon>Capsella</taxon>
    </lineage>
</organism>
<dbReference type="Proteomes" id="UP000029121">
    <property type="component" value="Unassembled WGS sequence"/>
</dbReference>
<protein>
    <submittedName>
        <fullName evidence="1">Uncharacterized protein</fullName>
    </submittedName>
</protein>
<evidence type="ECO:0000313" key="1">
    <source>
        <dbReference type="EMBL" id="EOA29316.1"/>
    </source>
</evidence>
<name>R0G202_9BRAS</name>
<gene>
    <name evidence="1" type="ORF">CARUB_v10025597mg</name>
</gene>